<dbReference type="Proteomes" id="UP000541610">
    <property type="component" value="Unassembled WGS sequence"/>
</dbReference>
<evidence type="ECO:0000313" key="3">
    <source>
        <dbReference type="Proteomes" id="UP000541610"/>
    </source>
</evidence>
<protein>
    <submittedName>
        <fullName evidence="2">Uncharacterized protein</fullName>
    </submittedName>
</protein>
<dbReference type="EMBL" id="JABANP010000953">
    <property type="protein sequence ID" value="KAF4677843.1"/>
    <property type="molecule type" value="Genomic_DNA"/>
</dbReference>
<proteinExistence type="predicted"/>
<evidence type="ECO:0000256" key="1">
    <source>
        <dbReference type="SAM" id="MobiDB-lite"/>
    </source>
</evidence>
<dbReference type="AlphaFoldDB" id="A0A7J6N1U6"/>
<accession>A0A7J6N1U6</accession>
<feature type="region of interest" description="Disordered" evidence="1">
    <location>
        <begin position="259"/>
        <end position="287"/>
    </location>
</feature>
<name>A0A7J6N1U6_PEROL</name>
<sequence length="631" mass="70842">MNPPPEAEAKLDGQQLIAEARASHLPDICETPSEGQRLKIRDCTMWGMLHSCLIFPCSKAMMCCICKTCFNTERSKASRNKVRCGKLFPCEEFSWYNGLRAYAKHATNPAAHHVDEVYIEGIESENRYNNLYPIVTIQDEALCGLTMAQLMNTVGLQDFPGSFGEVVKRLRKFVLHRESLAIEELDNYSRPSNPLGPVGGFLQDKIGRVVFWQANARLEHMPGFDAARPYVVWQNTCPLDPELEAALAQRIAELELGHGRQAHPSPAESSRSGQQRAGCKDSGRWRAPFSPMQPMPGFLTRLDANRNGNCLQAQSKVSQLGALSNTISQEATACIIVRNIPRCCAAQKAPMFAIKQKAIPDANRNWSDGGYSSSVSMPATSGHHQHQSAREGQRRKDQHAHRDDGWLRKDDRCQDWHCRRNDIYPDKSRSDAFKHIVPEGHQYIAKGGEPTQRLAIDVRHPRRPDSELPTPANPVTTAVGRAEPSSSPNSPTKKATINRGRRRQAPEGIDAESLFSMPWLGADRRRIEHDPERTFWPARIELPFFKMLPRTSRAELRNRRPTDRSFVIEGEDYAYMGAAEYEDDSRIARWRRVLDSLEEANLICPLDKGNLSSISHQLVAGGAIPKAKANQ</sequence>
<feature type="region of interest" description="Disordered" evidence="1">
    <location>
        <begin position="363"/>
        <end position="404"/>
    </location>
</feature>
<reference evidence="2 3" key="1">
    <citation type="submission" date="2020-04" db="EMBL/GenBank/DDBJ databases">
        <title>Perkinsus olseni comparative genomics.</title>
        <authorList>
            <person name="Bogema D.R."/>
        </authorList>
    </citation>
    <scope>NUCLEOTIDE SEQUENCE [LARGE SCALE GENOMIC DNA]</scope>
    <source>
        <strain evidence="2">00978-12</strain>
    </source>
</reference>
<feature type="non-terminal residue" evidence="2">
    <location>
        <position position="631"/>
    </location>
</feature>
<evidence type="ECO:0000313" key="2">
    <source>
        <dbReference type="EMBL" id="KAF4677843.1"/>
    </source>
</evidence>
<organism evidence="2 3">
    <name type="scientific">Perkinsus olseni</name>
    <name type="common">Perkinsus atlanticus</name>
    <dbReference type="NCBI Taxonomy" id="32597"/>
    <lineage>
        <taxon>Eukaryota</taxon>
        <taxon>Sar</taxon>
        <taxon>Alveolata</taxon>
        <taxon>Perkinsozoa</taxon>
        <taxon>Perkinsea</taxon>
        <taxon>Perkinsida</taxon>
        <taxon>Perkinsidae</taxon>
        <taxon>Perkinsus</taxon>
    </lineage>
</organism>
<feature type="region of interest" description="Disordered" evidence="1">
    <location>
        <begin position="461"/>
        <end position="508"/>
    </location>
</feature>
<feature type="compositionally biased region" description="Polar residues" evidence="1">
    <location>
        <begin position="364"/>
        <end position="379"/>
    </location>
</feature>
<feature type="compositionally biased region" description="Basic and acidic residues" evidence="1">
    <location>
        <begin position="388"/>
        <end position="404"/>
    </location>
</feature>
<comment type="caution">
    <text evidence="2">The sequence shown here is derived from an EMBL/GenBank/DDBJ whole genome shotgun (WGS) entry which is preliminary data.</text>
</comment>
<feature type="compositionally biased region" description="Polar residues" evidence="1">
    <location>
        <begin position="484"/>
        <end position="495"/>
    </location>
</feature>
<gene>
    <name evidence="2" type="ORF">FOZ60_017156</name>
</gene>